<protein>
    <submittedName>
        <fullName evidence="7">Polysaccharide biosynthesis protein</fullName>
    </submittedName>
</protein>
<dbReference type="RefSeq" id="WP_326454964.1">
    <property type="nucleotide sequence ID" value="NZ_JAYMFH010000014.1"/>
</dbReference>
<evidence type="ECO:0000313" key="8">
    <source>
        <dbReference type="Proteomes" id="UP001343724"/>
    </source>
</evidence>
<feature type="transmembrane region" description="Helical" evidence="6">
    <location>
        <begin position="32"/>
        <end position="51"/>
    </location>
</feature>
<feature type="transmembrane region" description="Helical" evidence="6">
    <location>
        <begin position="71"/>
        <end position="91"/>
    </location>
</feature>
<keyword evidence="5 6" id="KW-0472">Membrane</keyword>
<evidence type="ECO:0000313" key="7">
    <source>
        <dbReference type="EMBL" id="MEC4295519.1"/>
    </source>
</evidence>
<feature type="transmembrane region" description="Helical" evidence="6">
    <location>
        <begin position="157"/>
        <end position="175"/>
    </location>
</feature>
<dbReference type="PANTHER" id="PTHR30250:SF11">
    <property type="entry name" value="O-ANTIGEN TRANSPORTER-RELATED"/>
    <property type="match status" value="1"/>
</dbReference>
<evidence type="ECO:0000256" key="6">
    <source>
        <dbReference type="SAM" id="Phobius"/>
    </source>
</evidence>
<reference evidence="7 8" key="1">
    <citation type="submission" date="2024-01" db="EMBL/GenBank/DDBJ databases">
        <title>novel species in genus Adlercreutzia.</title>
        <authorList>
            <person name="Liu X."/>
        </authorList>
    </citation>
    <scope>NUCLEOTIDE SEQUENCE [LARGE SCALE GENOMIC DNA]</scope>
    <source>
        <strain evidence="7 8">R22</strain>
    </source>
</reference>
<evidence type="ECO:0000256" key="1">
    <source>
        <dbReference type="ARBA" id="ARBA00004651"/>
    </source>
</evidence>
<feature type="transmembrane region" description="Helical" evidence="6">
    <location>
        <begin position="97"/>
        <end position="117"/>
    </location>
</feature>
<evidence type="ECO:0000256" key="4">
    <source>
        <dbReference type="ARBA" id="ARBA00022989"/>
    </source>
</evidence>
<evidence type="ECO:0000256" key="3">
    <source>
        <dbReference type="ARBA" id="ARBA00022692"/>
    </source>
</evidence>
<keyword evidence="8" id="KW-1185">Reference proteome</keyword>
<feature type="transmembrane region" description="Helical" evidence="6">
    <location>
        <begin position="7"/>
        <end position="26"/>
    </location>
</feature>
<gene>
    <name evidence="7" type="ORF">VJ920_09365</name>
</gene>
<comment type="caution">
    <text evidence="7">The sequence shown here is derived from an EMBL/GenBank/DDBJ whole genome shotgun (WGS) entry which is preliminary data.</text>
</comment>
<keyword evidence="2" id="KW-1003">Cell membrane</keyword>
<proteinExistence type="predicted"/>
<organism evidence="7 8">
    <name type="scientific">Adlercreutzia shanghongiae</name>
    <dbReference type="NCBI Taxonomy" id="3111773"/>
    <lineage>
        <taxon>Bacteria</taxon>
        <taxon>Bacillati</taxon>
        <taxon>Actinomycetota</taxon>
        <taxon>Coriobacteriia</taxon>
        <taxon>Eggerthellales</taxon>
        <taxon>Eggerthellaceae</taxon>
        <taxon>Adlercreutzia</taxon>
    </lineage>
</organism>
<keyword evidence="3 6" id="KW-0812">Transmembrane</keyword>
<comment type="subcellular location">
    <subcellularLocation>
        <location evidence="1">Cell membrane</location>
        <topology evidence="1">Multi-pass membrane protein</topology>
    </subcellularLocation>
</comment>
<feature type="transmembrane region" description="Helical" evidence="6">
    <location>
        <begin position="196"/>
        <end position="216"/>
    </location>
</feature>
<feature type="transmembrane region" description="Helical" evidence="6">
    <location>
        <begin position="228"/>
        <end position="252"/>
    </location>
</feature>
<dbReference type="Proteomes" id="UP001343724">
    <property type="component" value="Unassembled WGS sequence"/>
</dbReference>
<feature type="transmembrane region" description="Helical" evidence="6">
    <location>
        <begin position="129"/>
        <end position="151"/>
    </location>
</feature>
<sequence>MVWNTAGSMTSLVCQWLITVLVVRIAGGYEAAGVYSLAVSVFGIFSPVAQYRMYTYQISDTRGENTMGEYFTFRLLTDGIALVGCLAYALATCSLDAVPTIMIFGIYKSVSLLLDVLHACEQRHRRMDYLGISMILQGLSSLGLFALMFWLTNDLNVTLIAMTLGYVLIGVFYDLPRSQQFEKLKLGIPIPKAWHLLTYCAPIVVGALLVAAASSVPRQYLAFDMGEASLGIYASVAAPVAVVQNGASYVYYPLIGYFADYYAERNHKKLVGLFARVTGGITLVGILCAILLELFGVPLLELFFANNISEYAYLLTPMIVSAVIAAYLWFLSDLLIAIRDFRGNFVGNAVALVVSLVCMAPFVALWGMNGVSFTLAASSFVGALSMALSFALKLRISKVDAER</sequence>
<dbReference type="PANTHER" id="PTHR30250">
    <property type="entry name" value="PST FAMILY PREDICTED COLANIC ACID TRANSPORTER"/>
    <property type="match status" value="1"/>
</dbReference>
<evidence type="ECO:0000256" key="2">
    <source>
        <dbReference type="ARBA" id="ARBA00022475"/>
    </source>
</evidence>
<feature type="transmembrane region" description="Helical" evidence="6">
    <location>
        <begin position="273"/>
        <end position="292"/>
    </location>
</feature>
<accession>A0ABU6J048</accession>
<dbReference type="EMBL" id="JAYMFH010000014">
    <property type="protein sequence ID" value="MEC4295519.1"/>
    <property type="molecule type" value="Genomic_DNA"/>
</dbReference>
<feature type="transmembrane region" description="Helical" evidence="6">
    <location>
        <begin position="373"/>
        <end position="394"/>
    </location>
</feature>
<keyword evidence="4 6" id="KW-1133">Transmembrane helix</keyword>
<feature type="transmembrane region" description="Helical" evidence="6">
    <location>
        <begin position="345"/>
        <end position="367"/>
    </location>
</feature>
<name>A0ABU6J048_9ACTN</name>
<feature type="transmembrane region" description="Helical" evidence="6">
    <location>
        <begin position="312"/>
        <end position="338"/>
    </location>
</feature>
<evidence type="ECO:0000256" key="5">
    <source>
        <dbReference type="ARBA" id="ARBA00023136"/>
    </source>
</evidence>
<dbReference type="InterPro" id="IPR050833">
    <property type="entry name" value="Poly_Biosynth_Transport"/>
</dbReference>